<dbReference type="GO" id="GO:0003681">
    <property type="term" value="F:bent DNA binding"/>
    <property type="evidence" value="ECO:0007669"/>
    <property type="project" value="TreeGrafter"/>
</dbReference>
<dbReference type="GO" id="GO:0042795">
    <property type="term" value="P:snRNA transcription by RNA polymerase II"/>
    <property type="evidence" value="ECO:0007669"/>
    <property type="project" value="TreeGrafter"/>
</dbReference>
<evidence type="ECO:0000256" key="3">
    <source>
        <dbReference type="ARBA" id="ARBA00013634"/>
    </source>
</evidence>
<dbReference type="GO" id="GO:0000978">
    <property type="term" value="F:RNA polymerase II cis-regulatory region sequence-specific DNA binding"/>
    <property type="evidence" value="ECO:0007669"/>
    <property type="project" value="TreeGrafter"/>
</dbReference>
<protein>
    <recommendedName>
        <fullName evidence="3">snRNA-activating protein complex subunit 3</fullName>
    </recommendedName>
    <alternativeName>
        <fullName evidence="10">Small nuclear RNA-activating complex polypeptide 3</fullName>
    </alternativeName>
</protein>
<evidence type="ECO:0000256" key="1">
    <source>
        <dbReference type="ARBA" id="ARBA00004123"/>
    </source>
</evidence>
<comment type="function">
    <text evidence="8">Part of the SNAPc complex required for the transcription of both RNA polymerase II and III small-nuclear RNA genes. Binds to the proximal sequence element (PSE), a non-TATA-box basal promoter element common to these 2 types of genes. Recruits TBP and BRF2 to the U6 snRNA TATA box.</text>
</comment>
<dbReference type="GO" id="GO:0001046">
    <property type="term" value="F:core promoter sequence-specific DNA binding"/>
    <property type="evidence" value="ECO:0007669"/>
    <property type="project" value="TreeGrafter"/>
</dbReference>
<keyword evidence="5" id="KW-0238">DNA-binding</keyword>
<evidence type="ECO:0000256" key="8">
    <source>
        <dbReference type="ARBA" id="ARBA00025193"/>
    </source>
</evidence>
<comment type="subcellular location">
    <subcellularLocation>
        <location evidence="1">Nucleus</location>
    </subcellularLocation>
</comment>
<evidence type="ECO:0000256" key="6">
    <source>
        <dbReference type="ARBA" id="ARBA00023163"/>
    </source>
</evidence>
<sequence length="376" mass="43192">MEPCDFVNPRTFMQSWPPDVHTRIQQKTEDESEILKNIQFATGMPEETVKELAEVCGSNTLYQSGQEPTDKGQILQMTVVPHDLNLESVRHQILHRKMRQENTAVKVSLFRKMKYNCLDEYMANVRPANGEISPEFQVPTPNVILTVQVTRCIPQGVAYNTMKERESYLVLGNQSLTDLRDKIKCSSDAVIPGDYSNAIDVDPSTLQKAGDLYRSSFFFIENVFYNDTRQPDNVDYSRPILKWAKEHMPNTEMTTANMQDTQFFDLNIRIGQNYLFLHQGNCEHVVLFTDLRLLTEDDNKNPLAYPMLSVSRSKYHAVCQACEKLSAKWVVRGSPLLPSNSTLLCRLCFKSLLYTKDGIKTSNFQANHLCQYYLEK</sequence>
<organism evidence="11 12">
    <name type="scientific">Biomphalaria glabrata</name>
    <name type="common">Bloodfluke planorb</name>
    <name type="synonym">Freshwater snail</name>
    <dbReference type="NCBI Taxonomy" id="6526"/>
    <lineage>
        <taxon>Eukaryota</taxon>
        <taxon>Metazoa</taxon>
        <taxon>Spiralia</taxon>
        <taxon>Lophotrochozoa</taxon>
        <taxon>Mollusca</taxon>
        <taxon>Gastropoda</taxon>
        <taxon>Heterobranchia</taxon>
        <taxon>Euthyneura</taxon>
        <taxon>Panpulmonata</taxon>
        <taxon>Hygrophila</taxon>
        <taxon>Lymnaeoidea</taxon>
        <taxon>Planorbidae</taxon>
        <taxon>Biomphalaria</taxon>
    </lineage>
</organism>
<evidence type="ECO:0000256" key="7">
    <source>
        <dbReference type="ARBA" id="ARBA00023242"/>
    </source>
</evidence>
<dbReference type="OMA" id="AHRDDCL"/>
<dbReference type="GeneID" id="106068472"/>
<dbReference type="AlphaFoldDB" id="A0A9W2YTV4"/>
<dbReference type="Proteomes" id="UP001165740">
    <property type="component" value="Chromosome 1"/>
</dbReference>
<evidence type="ECO:0000256" key="9">
    <source>
        <dbReference type="ARBA" id="ARBA00025958"/>
    </source>
</evidence>
<evidence type="ECO:0000313" key="12">
    <source>
        <dbReference type="RefSeq" id="XP_055866228.1"/>
    </source>
</evidence>
<name>A0A9W2YTV4_BIOGL</name>
<gene>
    <name evidence="12" type="primary">LOC106068472</name>
</gene>
<evidence type="ECO:0000313" key="11">
    <source>
        <dbReference type="Proteomes" id="UP001165740"/>
    </source>
</evidence>
<dbReference type="GO" id="GO:0019185">
    <property type="term" value="C:snRNA-activating protein complex"/>
    <property type="evidence" value="ECO:0007669"/>
    <property type="project" value="TreeGrafter"/>
</dbReference>
<keyword evidence="6" id="KW-0804">Transcription</keyword>
<accession>A0A9W2YTV4</accession>
<evidence type="ECO:0000256" key="10">
    <source>
        <dbReference type="ARBA" id="ARBA00029606"/>
    </source>
</evidence>
<evidence type="ECO:0000256" key="5">
    <source>
        <dbReference type="ARBA" id="ARBA00023125"/>
    </source>
</evidence>
<dbReference type="OrthoDB" id="46583at2759"/>
<comment type="subunit">
    <text evidence="9">Part of the SNAPc complex composed of 5 subunits: SNAPC1, SNAPC2, SNAPC3, SNAPC4 and SNAPC5. SNAPC3 interacts with SNAPC1.</text>
</comment>
<dbReference type="GO" id="GO:0005634">
    <property type="term" value="C:nucleus"/>
    <property type="evidence" value="ECO:0007669"/>
    <property type="project" value="UniProtKB-SubCell"/>
</dbReference>
<dbReference type="RefSeq" id="XP_055866228.1">
    <property type="nucleotide sequence ID" value="XM_056010253.1"/>
</dbReference>
<dbReference type="PANTHER" id="PTHR13421:SF16">
    <property type="entry name" value="SNRNA-ACTIVATING PROTEIN COMPLEX SUBUNIT 3"/>
    <property type="match status" value="1"/>
</dbReference>
<dbReference type="PANTHER" id="PTHR13421">
    <property type="entry name" value="SNRNA-ACTIVATING PROTEIN COMPLEX SUBUNIT 3"/>
    <property type="match status" value="1"/>
</dbReference>
<comment type="similarity">
    <text evidence="2">Belongs to the SNAPC3/SRD2 family.</text>
</comment>
<dbReference type="GO" id="GO:0042796">
    <property type="term" value="P:snRNA transcription by RNA polymerase III"/>
    <property type="evidence" value="ECO:0007669"/>
    <property type="project" value="TreeGrafter"/>
</dbReference>
<keyword evidence="7" id="KW-0539">Nucleus</keyword>
<dbReference type="Pfam" id="PF12251">
    <property type="entry name" value="SNAPC3"/>
    <property type="match status" value="1"/>
</dbReference>
<keyword evidence="11" id="KW-1185">Reference proteome</keyword>
<evidence type="ECO:0000256" key="4">
    <source>
        <dbReference type="ARBA" id="ARBA00023015"/>
    </source>
</evidence>
<evidence type="ECO:0000256" key="2">
    <source>
        <dbReference type="ARBA" id="ARBA00010410"/>
    </source>
</evidence>
<reference evidence="12" key="1">
    <citation type="submission" date="2025-08" db="UniProtKB">
        <authorList>
            <consortium name="RefSeq"/>
        </authorList>
    </citation>
    <scope>IDENTIFICATION</scope>
</reference>
<dbReference type="GO" id="GO:0001006">
    <property type="term" value="F:RNA polymerase III type 3 promoter sequence-specific DNA binding"/>
    <property type="evidence" value="ECO:0007669"/>
    <property type="project" value="TreeGrafter"/>
</dbReference>
<keyword evidence="4" id="KW-0805">Transcription regulation</keyword>
<dbReference type="InterPro" id="IPR022042">
    <property type="entry name" value="snRNA-activating_su3"/>
</dbReference>
<proteinExistence type="inferred from homology"/>